<dbReference type="Gene3D" id="3.10.180.10">
    <property type="entry name" value="2,3-Dihydroxybiphenyl 1,2-Dioxygenase, domain 1"/>
    <property type="match status" value="1"/>
</dbReference>
<keyword evidence="3" id="KW-1185">Reference proteome</keyword>
<reference evidence="2 3" key="1">
    <citation type="submission" date="2024-09" db="EMBL/GenBank/DDBJ databases">
        <authorList>
            <person name="Sun Q."/>
            <person name="Mori K."/>
        </authorList>
    </citation>
    <scope>NUCLEOTIDE SEQUENCE [LARGE SCALE GENOMIC DNA]</scope>
    <source>
        <strain evidence="2 3">CGMCC 1.15906</strain>
    </source>
</reference>
<dbReference type="InterPro" id="IPR025870">
    <property type="entry name" value="Glyoxalase-like_dom"/>
</dbReference>
<evidence type="ECO:0000313" key="3">
    <source>
        <dbReference type="Proteomes" id="UP001589890"/>
    </source>
</evidence>
<organism evidence="2 3">
    <name type="scientific">Kribbella deserti</name>
    <dbReference type="NCBI Taxonomy" id="1926257"/>
    <lineage>
        <taxon>Bacteria</taxon>
        <taxon>Bacillati</taxon>
        <taxon>Actinomycetota</taxon>
        <taxon>Actinomycetes</taxon>
        <taxon>Propionibacteriales</taxon>
        <taxon>Kribbellaceae</taxon>
        <taxon>Kribbella</taxon>
    </lineage>
</organism>
<dbReference type="Pfam" id="PF13468">
    <property type="entry name" value="Glyoxalase_3"/>
    <property type="match status" value="1"/>
</dbReference>
<gene>
    <name evidence="2" type="ORF">ACFFGN_05085</name>
</gene>
<dbReference type="EMBL" id="JBHLTC010000005">
    <property type="protein sequence ID" value="MFC0623425.1"/>
    <property type="molecule type" value="Genomic_DNA"/>
</dbReference>
<feature type="domain" description="Glyoxalase-like" evidence="1">
    <location>
        <begin position="6"/>
        <end position="180"/>
    </location>
</feature>
<proteinExistence type="predicted"/>
<protein>
    <submittedName>
        <fullName evidence="2">VOC family protein</fullName>
    </submittedName>
</protein>
<dbReference type="Proteomes" id="UP001589890">
    <property type="component" value="Unassembled WGS sequence"/>
</dbReference>
<evidence type="ECO:0000313" key="2">
    <source>
        <dbReference type="EMBL" id="MFC0623425.1"/>
    </source>
</evidence>
<comment type="caution">
    <text evidence="2">The sequence shown here is derived from an EMBL/GenBank/DDBJ whole genome shotgun (WGS) entry which is preliminary data.</text>
</comment>
<evidence type="ECO:0000259" key="1">
    <source>
        <dbReference type="Pfam" id="PF13468"/>
    </source>
</evidence>
<dbReference type="SUPFAM" id="SSF54593">
    <property type="entry name" value="Glyoxalase/Bleomycin resistance protein/Dihydroxybiphenyl dioxygenase"/>
    <property type="match status" value="1"/>
</dbReference>
<dbReference type="RefSeq" id="WP_380044197.1">
    <property type="nucleotide sequence ID" value="NZ_JBHLTC010000005.1"/>
</dbReference>
<accession>A0ABV6QFV3</accession>
<sequence>MLRCSHILCKVDDIRAVIADYTDLGFTMTWGSRPDKAHNALLWFGAGPFVEFFELPSRASALRWPVGLAFGAPAGRRIADWARPGEGWRDVALETDALDLRAEHAELKALMPVSRVLKGRRTRPDGQVVRYQFLAPDPVGLPFVVSSYDPPQRPAVITHPNGATGIAKVHMTVAPADRAAYDALIADDPWLVPQPGERTGVTGVELAGTTALLDPAKLHGAQLIGAS</sequence>
<name>A0ABV6QFV3_9ACTN</name>
<dbReference type="InterPro" id="IPR029068">
    <property type="entry name" value="Glyas_Bleomycin-R_OHBP_Dase"/>
</dbReference>